<organism evidence="1">
    <name type="scientific">Arion vulgaris</name>
    <dbReference type="NCBI Taxonomy" id="1028688"/>
    <lineage>
        <taxon>Eukaryota</taxon>
        <taxon>Metazoa</taxon>
        <taxon>Spiralia</taxon>
        <taxon>Lophotrochozoa</taxon>
        <taxon>Mollusca</taxon>
        <taxon>Gastropoda</taxon>
        <taxon>Heterobranchia</taxon>
        <taxon>Euthyneura</taxon>
        <taxon>Panpulmonata</taxon>
        <taxon>Eupulmonata</taxon>
        <taxon>Stylommatophora</taxon>
        <taxon>Helicina</taxon>
        <taxon>Arionoidea</taxon>
        <taxon>Arionidae</taxon>
        <taxon>Arion</taxon>
    </lineage>
</organism>
<feature type="non-terminal residue" evidence="1">
    <location>
        <position position="99"/>
    </location>
</feature>
<dbReference type="AlphaFoldDB" id="A0A0B6Y6I2"/>
<gene>
    <name evidence="1" type="primary">ORF14181</name>
</gene>
<protein>
    <submittedName>
        <fullName evidence="1">Uncharacterized protein</fullName>
    </submittedName>
</protein>
<accession>A0A0B6Y6I2</accession>
<dbReference type="EMBL" id="HACG01004848">
    <property type="protein sequence ID" value="CEK51713.1"/>
    <property type="molecule type" value="Transcribed_RNA"/>
</dbReference>
<reference evidence="1" key="1">
    <citation type="submission" date="2014-12" db="EMBL/GenBank/DDBJ databases">
        <title>Insight into the proteome of Arion vulgaris.</title>
        <authorList>
            <person name="Aradska J."/>
            <person name="Bulat T."/>
            <person name="Smidak R."/>
            <person name="Sarate P."/>
            <person name="Gangsoo J."/>
            <person name="Sialana F."/>
            <person name="Bilban M."/>
            <person name="Lubec G."/>
        </authorList>
    </citation>
    <scope>NUCLEOTIDE SEQUENCE</scope>
    <source>
        <tissue evidence="1">Skin</tissue>
    </source>
</reference>
<feature type="non-terminal residue" evidence="1">
    <location>
        <position position="1"/>
    </location>
</feature>
<sequence length="99" mass="11019">SKIENKKCADFSVIDSKEPACSKDHNEVEMIESTKISTVDLPTGISRKSLEDKATFHETSLSSISRPMCISPINLEDIMHNEADSTFSRSTKNIRDTIS</sequence>
<proteinExistence type="predicted"/>
<name>A0A0B6Y6I2_9EUPU</name>
<evidence type="ECO:0000313" key="1">
    <source>
        <dbReference type="EMBL" id="CEK51713.1"/>
    </source>
</evidence>